<dbReference type="InterPro" id="IPR036322">
    <property type="entry name" value="WD40_repeat_dom_sf"/>
</dbReference>
<proteinExistence type="predicted"/>
<reference evidence="9 10" key="1">
    <citation type="submission" date="2014-06" db="EMBL/GenBank/DDBJ databases">
        <authorList>
            <person name="Swart Estienne"/>
        </authorList>
    </citation>
    <scope>NUCLEOTIDE SEQUENCE [LARGE SCALE GENOMIC DNA]</scope>
    <source>
        <strain evidence="9 10">130c</strain>
    </source>
</reference>
<evidence type="ECO:0000313" key="9">
    <source>
        <dbReference type="EMBL" id="CDW76257.1"/>
    </source>
</evidence>
<gene>
    <name evidence="9" type="primary">Contig11698.g12511</name>
    <name evidence="9" type="ORF">STYLEM_5257</name>
</gene>
<dbReference type="FunFam" id="2.130.10.10:FF:000378">
    <property type="entry name" value="U3 small nucleolar RNA-associated protein 7"/>
    <property type="match status" value="1"/>
</dbReference>
<sequence>MLTDEIQLRLKEQDQIFNTEDRGFIEVEHERERTLKVTQAQLKEILPVQAAQNIFDISLNEFGPYNGLDVTRNGKNILLGGKKGHVSVINWKKKDLKTEFHAKQLIRDVKFLQNEKMFAVAQKKYLHIYDSSGIELHCMRDHQEPKLLDFLPYHYLLVSASKLGFVKYLDVSIGQVAAEIKTKRGEPLCMQQNVQNGVICVGHTTGEVTMWTPNMGSTPVVKMLTHPSAPVLSLATSRCGKYMVTTGKDSKFKVWDIRNTFQSVHTYFSPVPAVTSTFSDTGLIGLGFGNEVQVWKNAFAEKQKAPYMKYRLPNKSQVSKALFLPFEDVLGISHASGYSSIIVPGSGEANFDAFEANPFETKKQRQEAEVHNLLQKLQPETISLKVNTIGMIDDAAPDVKAKEQRELEEAQIEKLRKKDRKKNKMRGKAKIGREMGNKTHQVHEAMREKNKLQYQKEYQKTKQEQDMLENDMEFLDKIEDKFDPLESYFIQQNKPSKRQKF</sequence>
<dbReference type="FunCoup" id="A0A078A361">
    <property type="interactions" value="532"/>
</dbReference>
<dbReference type="GO" id="GO:0032040">
    <property type="term" value="C:small-subunit processome"/>
    <property type="evidence" value="ECO:0007669"/>
    <property type="project" value="TreeGrafter"/>
</dbReference>
<evidence type="ECO:0000313" key="10">
    <source>
        <dbReference type="Proteomes" id="UP000039865"/>
    </source>
</evidence>
<dbReference type="InterPro" id="IPR040315">
    <property type="entry name" value="WDR46/Utp7"/>
</dbReference>
<organism evidence="9 10">
    <name type="scientific">Stylonychia lemnae</name>
    <name type="common">Ciliate</name>
    <dbReference type="NCBI Taxonomy" id="5949"/>
    <lineage>
        <taxon>Eukaryota</taxon>
        <taxon>Sar</taxon>
        <taxon>Alveolata</taxon>
        <taxon>Ciliophora</taxon>
        <taxon>Intramacronucleata</taxon>
        <taxon>Spirotrichea</taxon>
        <taxon>Stichotrichia</taxon>
        <taxon>Sporadotrichida</taxon>
        <taxon>Oxytrichidae</taxon>
        <taxon>Stylonychinae</taxon>
        <taxon>Stylonychia</taxon>
    </lineage>
</organism>
<dbReference type="InterPro" id="IPR012952">
    <property type="entry name" value="BING4_C_dom"/>
</dbReference>
<dbReference type="EMBL" id="CCKQ01005100">
    <property type="protein sequence ID" value="CDW76257.1"/>
    <property type="molecule type" value="Genomic_DNA"/>
</dbReference>
<dbReference type="InterPro" id="IPR001680">
    <property type="entry name" value="WD40_rpt"/>
</dbReference>
<dbReference type="OMA" id="EFLPYHW"/>
<dbReference type="PROSITE" id="PS50082">
    <property type="entry name" value="WD_REPEATS_2"/>
    <property type="match status" value="1"/>
</dbReference>
<dbReference type="SMART" id="SM01033">
    <property type="entry name" value="BING4CT"/>
    <property type="match status" value="1"/>
</dbReference>
<name>A0A078A361_STYLE</name>
<evidence type="ECO:0000256" key="1">
    <source>
        <dbReference type="ARBA" id="ARBA00004604"/>
    </source>
</evidence>
<dbReference type="InParanoid" id="A0A078A361"/>
<dbReference type="SMART" id="SM00320">
    <property type="entry name" value="WD40"/>
    <property type="match status" value="3"/>
</dbReference>
<evidence type="ECO:0000256" key="4">
    <source>
        <dbReference type="ARBA" id="ARBA00022737"/>
    </source>
</evidence>
<dbReference type="SUPFAM" id="SSF50978">
    <property type="entry name" value="WD40 repeat-like"/>
    <property type="match status" value="1"/>
</dbReference>
<keyword evidence="5" id="KW-0539">Nucleus</keyword>
<dbReference type="Gene3D" id="2.130.10.10">
    <property type="entry name" value="YVTN repeat-like/Quinoprotein amine dehydrogenase"/>
    <property type="match status" value="1"/>
</dbReference>
<evidence type="ECO:0000256" key="5">
    <source>
        <dbReference type="ARBA" id="ARBA00023242"/>
    </source>
</evidence>
<dbReference type="Pfam" id="PF00400">
    <property type="entry name" value="WD40"/>
    <property type="match status" value="1"/>
</dbReference>
<evidence type="ECO:0000256" key="3">
    <source>
        <dbReference type="ARBA" id="ARBA00022574"/>
    </source>
</evidence>
<dbReference type="GO" id="GO:0030686">
    <property type="term" value="C:90S preribosome"/>
    <property type="evidence" value="ECO:0007669"/>
    <property type="project" value="TreeGrafter"/>
</dbReference>
<dbReference type="Proteomes" id="UP000039865">
    <property type="component" value="Unassembled WGS sequence"/>
</dbReference>
<feature type="compositionally biased region" description="Basic and acidic residues" evidence="7">
    <location>
        <begin position="438"/>
        <end position="451"/>
    </location>
</feature>
<dbReference type="OrthoDB" id="10251154at2759"/>
<feature type="domain" description="BING4 C-terminal" evidence="8">
    <location>
        <begin position="306"/>
        <end position="386"/>
    </location>
</feature>
<dbReference type="Pfam" id="PF08149">
    <property type="entry name" value="BING4CT"/>
    <property type="match status" value="1"/>
</dbReference>
<dbReference type="AlphaFoldDB" id="A0A078A361"/>
<dbReference type="GO" id="GO:0000462">
    <property type="term" value="P:maturation of SSU-rRNA from tricistronic rRNA transcript (SSU-rRNA, 5.8S rRNA, LSU-rRNA)"/>
    <property type="evidence" value="ECO:0007669"/>
    <property type="project" value="TreeGrafter"/>
</dbReference>
<evidence type="ECO:0000256" key="7">
    <source>
        <dbReference type="SAM" id="MobiDB-lite"/>
    </source>
</evidence>
<dbReference type="PANTHER" id="PTHR14085:SF3">
    <property type="entry name" value="WD REPEAT-CONTAINING PROTEIN 46"/>
    <property type="match status" value="1"/>
</dbReference>
<keyword evidence="3 6" id="KW-0853">WD repeat</keyword>
<evidence type="ECO:0000259" key="8">
    <source>
        <dbReference type="SMART" id="SM01033"/>
    </source>
</evidence>
<keyword evidence="10" id="KW-1185">Reference proteome</keyword>
<accession>A0A078A361</accession>
<dbReference type="InterPro" id="IPR015943">
    <property type="entry name" value="WD40/YVTN_repeat-like_dom_sf"/>
</dbReference>
<protein>
    <submittedName>
        <fullName evidence="9">U3 small nucleolar rna-associated protein 7</fullName>
    </submittedName>
</protein>
<keyword evidence="2" id="KW-0698">rRNA processing</keyword>
<keyword evidence="4" id="KW-0677">Repeat</keyword>
<evidence type="ECO:0000256" key="2">
    <source>
        <dbReference type="ARBA" id="ARBA00022552"/>
    </source>
</evidence>
<feature type="repeat" description="WD" evidence="6">
    <location>
        <begin position="224"/>
        <end position="259"/>
    </location>
</feature>
<dbReference type="PANTHER" id="PTHR14085">
    <property type="entry name" value="WD-REPEAT PROTEIN BING4"/>
    <property type="match status" value="1"/>
</dbReference>
<comment type="subcellular location">
    <subcellularLocation>
        <location evidence="1">Nucleus</location>
        <location evidence="1">Nucleolus</location>
    </subcellularLocation>
</comment>
<feature type="region of interest" description="Disordered" evidence="7">
    <location>
        <begin position="438"/>
        <end position="467"/>
    </location>
</feature>
<evidence type="ECO:0000256" key="6">
    <source>
        <dbReference type="PROSITE-ProRule" id="PRU00221"/>
    </source>
</evidence>